<dbReference type="EMBL" id="JAPFFF010000023">
    <property type="protein sequence ID" value="KAK8852832.1"/>
    <property type="molecule type" value="Genomic_DNA"/>
</dbReference>
<feature type="region of interest" description="Disordered" evidence="1">
    <location>
        <begin position="70"/>
        <end position="120"/>
    </location>
</feature>
<evidence type="ECO:0000313" key="3">
    <source>
        <dbReference type="Proteomes" id="UP001470230"/>
    </source>
</evidence>
<organism evidence="2 3">
    <name type="scientific">Tritrichomonas musculus</name>
    <dbReference type="NCBI Taxonomy" id="1915356"/>
    <lineage>
        <taxon>Eukaryota</taxon>
        <taxon>Metamonada</taxon>
        <taxon>Parabasalia</taxon>
        <taxon>Tritrichomonadida</taxon>
        <taxon>Tritrichomonadidae</taxon>
        <taxon>Tritrichomonas</taxon>
    </lineage>
</organism>
<evidence type="ECO:0000256" key="1">
    <source>
        <dbReference type="SAM" id="MobiDB-lite"/>
    </source>
</evidence>
<gene>
    <name evidence="2" type="ORF">M9Y10_017824</name>
</gene>
<proteinExistence type="predicted"/>
<protein>
    <submittedName>
        <fullName evidence="2">Uncharacterized protein</fullName>
    </submittedName>
</protein>
<name>A0ABR2HUP5_9EUKA</name>
<feature type="compositionally biased region" description="Basic and acidic residues" evidence="1">
    <location>
        <begin position="287"/>
        <end position="306"/>
    </location>
</feature>
<feature type="compositionally biased region" description="Basic and acidic residues" evidence="1">
    <location>
        <begin position="370"/>
        <end position="380"/>
    </location>
</feature>
<feature type="region of interest" description="Disordered" evidence="1">
    <location>
        <begin position="404"/>
        <end position="456"/>
    </location>
</feature>
<feature type="compositionally biased region" description="Low complexity" evidence="1">
    <location>
        <begin position="77"/>
        <end position="86"/>
    </location>
</feature>
<comment type="caution">
    <text evidence="2">The sequence shown here is derived from an EMBL/GenBank/DDBJ whole genome shotgun (WGS) entry which is preliminary data.</text>
</comment>
<evidence type="ECO:0000313" key="2">
    <source>
        <dbReference type="EMBL" id="KAK8852832.1"/>
    </source>
</evidence>
<dbReference type="Proteomes" id="UP001470230">
    <property type="component" value="Unassembled WGS sequence"/>
</dbReference>
<sequence>MRKLIHKRPHGQQSIDLFFKPNNVKFIPHEAEKTNESKPEVPIIQNSVEKTKYTPIISYSDFEFDFSSDDEDKQQFDSKNNNARANKSNKKFIEDQVIDNDSDFKKDDEDEDETYSSDESLVSSPIIVTRHKELEKKKEKVNIFTPSWKYTSPTDKSENSIYSNFRYDLNSMCNIHYQLEVIEKRIQNGDDEEHDHPAMCVQVLDEEGISKVTSEERKLRDDYEEIKYDKIKPSFWEPRCYDDEYCQLTKNDNKLLLNLINLANDTDSNEIVTWKPEDELIPPENDYSFKKSDKKRNEKIENRENCNEDDSLLPSRKFVFVNSAQCQVPSITFTYDGSSFNKAVNAVKKESREKFTKKKDENHSAMLTKAKNEKHQKEITSNRNGQKKTISSFVKKMNCQSKEDYNPFDSETTSVSDFDSETTTSTFSTSDSSCKSMPDTEDDTSSATNSNDENVIFNNNENEQIINKSDLNDNKPKVSKQRVLKLWSLLFDTDSDESETDFENF</sequence>
<feature type="compositionally biased region" description="Basic and acidic residues" evidence="1">
    <location>
        <begin position="350"/>
        <end position="363"/>
    </location>
</feature>
<reference evidence="2 3" key="1">
    <citation type="submission" date="2024-04" db="EMBL/GenBank/DDBJ databases">
        <title>Tritrichomonas musculus Genome.</title>
        <authorList>
            <person name="Alves-Ferreira E."/>
            <person name="Grigg M."/>
            <person name="Lorenzi H."/>
            <person name="Galac M."/>
        </authorList>
    </citation>
    <scope>NUCLEOTIDE SEQUENCE [LARGE SCALE GENOMIC DNA]</scope>
    <source>
        <strain evidence="2 3">EAF2021</strain>
    </source>
</reference>
<feature type="region of interest" description="Disordered" evidence="1">
    <location>
        <begin position="283"/>
        <end position="307"/>
    </location>
</feature>
<feature type="region of interest" description="Disordered" evidence="1">
    <location>
        <begin position="350"/>
        <end position="387"/>
    </location>
</feature>
<accession>A0ABR2HUP5</accession>
<keyword evidence="3" id="KW-1185">Reference proteome</keyword>
<feature type="compositionally biased region" description="Low complexity" evidence="1">
    <location>
        <begin position="408"/>
        <end position="433"/>
    </location>
</feature>